<gene>
    <name evidence="6" type="ORF">BGW38_010594</name>
</gene>
<reference evidence="6" key="1">
    <citation type="journal article" date="2020" name="Fungal Divers.">
        <title>Resolving the Mortierellaceae phylogeny through synthesis of multi-gene phylogenetics and phylogenomics.</title>
        <authorList>
            <person name="Vandepol N."/>
            <person name="Liber J."/>
            <person name="Desiro A."/>
            <person name="Na H."/>
            <person name="Kennedy M."/>
            <person name="Barry K."/>
            <person name="Grigoriev I.V."/>
            <person name="Miller A.N."/>
            <person name="O'Donnell K."/>
            <person name="Stajich J.E."/>
            <person name="Bonito G."/>
        </authorList>
    </citation>
    <scope>NUCLEOTIDE SEQUENCE</scope>
    <source>
        <strain evidence="6">KOD1015</strain>
    </source>
</reference>
<feature type="transmembrane region" description="Helical" evidence="4">
    <location>
        <begin position="111"/>
        <end position="136"/>
    </location>
</feature>
<dbReference type="OrthoDB" id="2213137at2759"/>
<feature type="transmembrane region" description="Helical" evidence="4">
    <location>
        <begin position="379"/>
        <end position="397"/>
    </location>
</feature>
<dbReference type="CDD" id="cd17352">
    <property type="entry name" value="MFS_MCT_SLC16"/>
    <property type="match status" value="1"/>
</dbReference>
<evidence type="ECO:0000259" key="5">
    <source>
        <dbReference type="PROSITE" id="PS50850"/>
    </source>
</evidence>
<dbReference type="GO" id="GO:0016020">
    <property type="term" value="C:membrane"/>
    <property type="evidence" value="ECO:0007669"/>
    <property type="project" value="UniProtKB-SubCell"/>
</dbReference>
<keyword evidence="4" id="KW-0812">Transmembrane</keyword>
<evidence type="ECO:0000313" key="7">
    <source>
        <dbReference type="Proteomes" id="UP000780801"/>
    </source>
</evidence>
<feature type="transmembrane region" description="Helical" evidence="4">
    <location>
        <begin position="232"/>
        <end position="253"/>
    </location>
</feature>
<evidence type="ECO:0000256" key="1">
    <source>
        <dbReference type="ARBA" id="ARBA00004141"/>
    </source>
</evidence>
<dbReference type="SUPFAM" id="SSF103473">
    <property type="entry name" value="MFS general substrate transporter"/>
    <property type="match status" value="1"/>
</dbReference>
<accession>A0A9P6G4B6</accession>
<evidence type="ECO:0000256" key="3">
    <source>
        <dbReference type="SAM" id="MobiDB-lite"/>
    </source>
</evidence>
<feature type="transmembrane region" description="Helical" evidence="4">
    <location>
        <begin position="403"/>
        <end position="427"/>
    </location>
</feature>
<feature type="transmembrane region" description="Helical" evidence="4">
    <location>
        <begin position="73"/>
        <end position="91"/>
    </location>
</feature>
<feature type="transmembrane region" description="Helical" evidence="4">
    <location>
        <begin position="349"/>
        <end position="367"/>
    </location>
</feature>
<feature type="region of interest" description="Disordered" evidence="3">
    <location>
        <begin position="261"/>
        <end position="297"/>
    </location>
</feature>
<evidence type="ECO:0000313" key="6">
    <source>
        <dbReference type="EMBL" id="KAF9585995.1"/>
    </source>
</evidence>
<evidence type="ECO:0000256" key="2">
    <source>
        <dbReference type="ARBA" id="ARBA00006727"/>
    </source>
</evidence>
<dbReference type="GO" id="GO:0022857">
    <property type="term" value="F:transmembrane transporter activity"/>
    <property type="evidence" value="ECO:0007669"/>
    <property type="project" value="InterPro"/>
</dbReference>
<feature type="transmembrane region" description="Helical" evidence="4">
    <location>
        <begin position="143"/>
        <end position="162"/>
    </location>
</feature>
<feature type="compositionally biased region" description="Basic and acidic residues" evidence="3">
    <location>
        <begin position="288"/>
        <end position="297"/>
    </location>
</feature>
<dbReference type="PANTHER" id="PTHR11360">
    <property type="entry name" value="MONOCARBOXYLATE TRANSPORTER"/>
    <property type="match status" value="1"/>
</dbReference>
<dbReference type="PANTHER" id="PTHR11360:SF284">
    <property type="entry name" value="EG:103B4.3 PROTEIN-RELATED"/>
    <property type="match status" value="1"/>
</dbReference>
<dbReference type="InterPro" id="IPR020846">
    <property type="entry name" value="MFS_dom"/>
</dbReference>
<feature type="transmembrane region" description="Helical" evidence="4">
    <location>
        <begin position="473"/>
        <end position="494"/>
    </location>
</feature>
<dbReference type="InterPro" id="IPR036259">
    <property type="entry name" value="MFS_trans_sf"/>
</dbReference>
<feature type="compositionally biased region" description="Polar residues" evidence="3">
    <location>
        <begin position="262"/>
        <end position="275"/>
    </location>
</feature>
<feature type="transmembrane region" description="Helical" evidence="4">
    <location>
        <begin position="168"/>
        <end position="188"/>
    </location>
</feature>
<comment type="caution">
    <text evidence="6">The sequence shown here is derived from an EMBL/GenBank/DDBJ whole genome shotgun (WGS) entry which is preliminary data.</text>
</comment>
<dbReference type="InterPro" id="IPR011701">
    <property type="entry name" value="MFS"/>
</dbReference>
<keyword evidence="4" id="KW-1133">Transmembrane helix</keyword>
<keyword evidence="4" id="KW-0472">Membrane</keyword>
<proteinExistence type="inferred from homology"/>
<dbReference type="Proteomes" id="UP000780801">
    <property type="component" value="Unassembled WGS sequence"/>
</dbReference>
<dbReference type="PROSITE" id="PS50850">
    <property type="entry name" value="MFS"/>
    <property type="match status" value="1"/>
</dbReference>
<sequence>MDPSFEKPVLARSDTLATVVEPRVATSEIESIPGPVAVVPTAGPIPTVITSTPAADPSTPDHKEVIQDGGRQAWLVVLGSFLIHTFAFAPTEYVFGVFELHYHEVFQGATASSIAFVGTTGSAVTYLAGFLAGFLADRFGFRITALCGTFIMTVSLILASFAKQLWHLYITQGFLFGVGAALSYYPAIAAPTHYFTKRRGLAIGLAVSGVGLGGAILAPLTHELIERLGAFWALRVLALMCAVICGAGSYLTVERKAHSQKSKSSNKLEGTSFSENPEENEKPSQAVSEKDSKEQGEGRPSFVEALRVFKDPQFLSLSLAELSASIGFLIPMYYMQTYAVFIGVSAERGALILGLTNGASFVGRIVLGIAADYFSNTKMFVISGWGTAFSIMVLWTFSRSFGVLLLMGLTFGFFNGGYVSLAPVAIADSFGTKQIASTIGLVYAAGGIGMFGGSPFAGFLLENTRPNISYLPVQMAAGATLTIGAICCTSWAYFHWRAKRVRRATTVDTL</sequence>
<feature type="domain" description="Major facilitator superfamily (MFS) profile" evidence="5">
    <location>
        <begin position="77"/>
        <end position="502"/>
    </location>
</feature>
<keyword evidence="7" id="KW-1185">Reference proteome</keyword>
<comment type="subcellular location">
    <subcellularLocation>
        <location evidence="1">Membrane</location>
        <topology evidence="1">Multi-pass membrane protein</topology>
    </subcellularLocation>
</comment>
<organism evidence="6 7">
    <name type="scientific">Lunasporangiospora selenospora</name>
    <dbReference type="NCBI Taxonomy" id="979761"/>
    <lineage>
        <taxon>Eukaryota</taxon>
        <taxon>Fungi</taxon>
        <taxon>Fungi incertae sedis</taxon>
        <taxon>Mucoromycota</taxon>
        <taxon>Mortierellomycotina</taxon>
        <taxon>Mortierellomycetes</taxon>
        <taxon>Mortierellales</taxon>
        <taxon>Mortierellaceae</taxon>
        <taxon>Lunasporangiospora</taxon>
    </lineage>
</organism>
<dbReference type="InterPro" id="IPR050327">
    <property type="entry name" value="Proton-linked_MCT"/>
</dbReference>
<feature type="transmembrane region" description="Helical" evidence="4">
    <location>
        <begin position="314"/>
        <end position="334"/>
    </location>
</feature>
<evidence type="ECO:0000256" key="4">
    <source>
        <dbReference type="SAM" id="Phobius"/>
    </source>
</evidence>
<dbReference type="AlphaFoldDB" id="A0A9P6G4B6"/>
<dbReference type="Gene3D" id="1.20.1250.20">
    <property type="entry name" value="MFS general substrate transporter like domains"/>
    <property type="match status" value="1"/>
</dbReference>
<feature type="transmembrane region" description="Helical" evidence="4">
    <location>
        <begin position="439"/>
        <end position="461"/>
    </location>
</feature>
<comment type="similarity">
    <text evidence="2">Belongs to the major facilitator superfamily. Monocarboxylate porter (TC 2.A.1.13) family.</text>
</comment>
<protein>
    <recommendedName>
        <fullName evidence="5">Major facilitator superfamily (MFS) profile domain-containing protein</fullName>
    </recommendedName>
</protein>
<dbReference type="EMBL" id="JAABOA010000088">
    <property type="protein sequence ID" value="KAF9585995.1"/>
    <property type="molecule type" value="Genomic_DNA"/>
</dbReference>
<name>A0A9P6G4B6_9FUNG</name>
<feature type="transmembrane region" description="Helical" evidence="4">
    <location>
        <begin position="200"/>
        <end position="220"/>
    </location>
</feature>
<dbReference type="Pfam" id="PF07690">
    <property type="entry name" value="MFS_1"/>
    <property type="match status" value="1"/>
</dbReference>